<protein>
    <submittedName>
        <fullName evidence="2">Uncharacterized protein</fullName>
    </submittedName>
</protein>
<keyword evidence="3" id="KW-1185">Reference proteome</keyword>
<name>A0A7W8B575_STRST</name>
<feature type="non-terminal residue" evidence="2">
    <location>
        <position position="1"/>
    </location>
</feature>
<dbReference type="Proteomes" id="UP000549009">
    <property type="component" value="Unassembled WGS sequence"/>
</dbReference>
<evidence type="ECO:0000313" key="3">
    <source>
        <dbReference type="Proteomes" id="UP000549009"/>
    </source>
</evidence>
<sequence>EDRRGLNPLFTMHMTPYGEVKLNMAHRLSLSDSAPAEPTDGTDNDDQ</sequence>
<comment type="caution">
    <text evidence="2">The sequence shown here is derived from an EMBL/GenBank/DDBJ whole genome shotgun (WGS) entry which is preliminary data.</text>
</comment>
<reference evidence="2 3" key="1">
    <citation type="submission" date="2020-08" db="EMBL/GenBank/DDBJ databases">
        <title>Genomic Encyclopedia of Type Strains, Phase III (KMG-III): the genomes of soil and plant-associated and newly described type strains.</title>
        <authorList>
            <person name="Whitman W."/>
        </authorList>
    </citation>
    <scope>NUCLEOTIDE SEQUENCE [LARGE SCALE GENOMIC DNA]</scope>
    <source>
        <strain evidence="2 3">CECT 3146</strain>
    </source>
</reference>
<dbReference type="AlphaFoldDB" id="A0A7W8B575"/>
<evidence type="ECO:0000313" key="2">
    <source>
        <dbReference type="EMBL" id="MBB5110132.1"/>
    </source>
</evidence>
<organism evidence="2 3">
    <name type="scientific">Streptomyces spectabilis</name>
    <dbReference type="NCBI Taxonomy" id="68270"/>
    <lineage>
        <taxon>Bacteria</taxon>
        <taxon>Bacillati</taxon>
        <taxon>Actinomycetota</taxon>
        <taxon>Actinomycetes</taxon>
        <taxon>Kitasatosporales</taxon>
        <taxon>Streptomycetaceae</taxon>
        <taxon>Streptomyces</taxon>
    </lineage>
</organism>
<feature type="region of interest" description="Disordered" evidence="1">
    <location>
        <begin position="28"/>
        <end position="47"/>
    </location>
</feature>
<gene>
    <name evidence="2" type="ORF">FHS40_009262</name>
</gene>
<proteinExistence type="predicted"/>
<dbReference type="EMBL" id="JACHJD010000077">
    <property type="protein sequence ID" value="MBB5110132.1"/>
    <property type="molecule type" value="Genomic_DNA"/>
</dbReference>
<accession>A0A7W8B575</accession>
<evidence type="ECO:0000256" key="1">
    <source>
        <dbReference type="SAM" id="MobiDB-lite"/>
    </source>
</evidence>